<name>A0AAU9PEY0_9ASTR</name>
<evidence type="ECO:0000313" key="1">
    <source>
        <dbReference type="EMBL" id="CAH1448724.1"/>
    </source>
</evidence>
<dbReference type="EMBL" id="CAKMRJ010005634">
    <property type="protein sequence ID" value="CAH1448724.1"/>
    <property type="molecule type" value="Genomic_DNA"/>
</dbReference>
<sequence length="98" mass="11653">MWFSDQVRKETSEADEWSLRQWLAIVRRGDVDLRRALIHSRSDIKTHMEGRQLQSPIKGRSQQTNNLPTVILRSALTFQYTQTITCNFYTRCHFLLKK</sequence>
<evidence type="ECO:0000313" key="2">
    <source>
        <dbReference type="Proteomes" id="UP001157418"/>
    </source>
</evidence>
<protein>
    <submittedName>
        <fullName evidence="1">Uncharacterized protein</fullName>
    </submittedName>
</protein>
<gene>
    <name evidence="1" type="ORF">LVIROSA_LOCUS34249</name>
</gene>
<accession>A0AAU9PEY0</accession>
<reference evidence="1 2" key="1">
    <citation type="submission" date="2022-01" db="EMBL/GenBank/DDBJ databases">
        <authorList>
            <person name="Xiong W."/>
            <person name="Schranz E."/>
        </authorList>
    </citation>
    <scope>NUCLEOTIDE SEQUENCE [LARGE SCALE GENOMIC DNA]</scope>
</reference>
<comment type="caution">
    <text evidence="1">The sequence shown here is derived from an EMBL/GenBank/DDBJ whole genome shotgun (WGS) entry which is preliminary data.</text>
</comment>
<dbReference type="Proteomes" id="UP001157418">
    <property type="component" value="Unassembled WGS sequence"/>
</dbReference>
<dbReference type="AlphaFoldDB" id="A0AAU9PEY0"/>
<keyword evidence="2" id="KW-1185">Reference proteome</keyword>
<proteinExistence type="predicted"/>
<organism evidence="1 2">
    <name type="scientific">Lactuca virosa</name>
    <dbReference type="NCBI Taxonomy" id="75947"/>
    <lineage>
        <taxon>Eukaryota</taxon>
        <taxon>Viridiplantae</taxon>
        <taxon>Streptophyta</taxon>
        <taxon>Embryophyta</taxon>
        <taxon>Tracheophyta</taxon>
        <taxon>Spermatophyta</taxon>
        <taxon>Magnoliopsida</taxon>
        <taxon>eudicotyledons</taxon>
        <taxon>Gunneridae</taxon>
        <taxon>Pentapetalae</taxon>
        <taxon>asterids</taxon>
        <taxon>campanulids</taxon>
        <taxon>Asterales</taxon>
        <taxon>Asteraceae</taxon>
        <taxon>Cichorioideae</taxon>
        <taxon>Cichorieae</taxon>
        <taxon>Lactucinae</taxon>
        <taxon>Lactuca</taxon>
    </lineage>
</organism>